<feature type="compositionally biased region" description="Low complexity" evidence="1">
    <location>
        <begin position="181"/>
        <end position="193"/>
    </location>
</feature>
<organism evidence="2 3">
    <name type="scientific">Cutaneotrichosporon spelunceum</name>
    <dbReference type="NCBI Taxonomy" id="1672016"/>
    <lineage>
        <taxon>Eukaryota</taxon>
        <taxon>Fungi</taxon>
        <taxon>Dikarya</taxon>
        <taxon>Basidiomycota</taxon>
        <taxon>Agaricomycotina</taxon>
        <taxon>Tremellomycetes</taxon>
        <taxon>Trichosporonales</taxon>
        <taxon>Trichosporonaceae</taxon>
        <taxon>Cutaneotrichosporon</taxon>
    </lineage>
</organism>
<name>A0AAD3YAG7_9TREE</name>
<feature type="region of interest" description="Disordered" evidence="1">
    <location>
        <begin position="169"/>
        <end position="245"/>
    </location>
</feature>
<dbReference type="EMBL" id="BTCM01000002">
    <property type="protein sequence ID" value="GMK56000.1"/>
    <property type="molecule type" value="Genomic_DNA"/>
</dbReference>
<proteinExistence type="predicted"/>
<gene>
    <name evidence="2" type="ORF">CspeluHIS016_0210560</name>
</gene>
<dbReference type="Proteomes" id="UP001222932">
    <property type="component" value="Unassembled WGS sequence"/>
</dbReference>
<evidence type="ECO:0000313" key="3">
    <source>
        <dbReference type="Proteomes" id="UP001222932"/>
    </source>
</evidence>
<sequence length="354" mass="37613">MSSAELIHLFPSATHPALPVSATILSTLRALTAPGKGNDLRPEERTALVGVAALLGCERVQSHDLAPAAVQRASSVAPAHFKSALATARALLAANDSLRSASHSSHSHHSTPSRSSQSTPLHHTSSPHAHSTPSAQRVSTMPAGSGSRIDPLSPFMTPRKKFRATSTHDLSGLLTPHKHSPAASSPLRASSSAETTPHKHVLRGTGGEAEAEAEGESDREATPKRARADRVIGDPQTPSRRSARAAAKMRERHGAAAFLAMRPGLDVVEEGLEVDAARDLEAEIDGVLGRRARVAEIDGVLGWKLRPRHDWTFRETVWAPDREGMRRVLASVDLEGKGKAPADFVAEITSILVT</sequence>
<feature type="region of interest" description="Disordered" evidence="1">
    <location>
        <begin position="97"/>
        <end position="156"/>
    </location>
</feature>
<accession>A0AAD3YAG7</accession>
<dbReference type="AlphaFoldDB" id="A0AAD3YAG7"/>
<evidence type="ECO:0000313" key="2">
    <source>
        <dbReference type="EMBL" id="GMK56000.1"/>
    </source>
</evidence>
<protein>
    <submittedName>
        <fullName evidence="2">Uncharacterized protein</fullName>
    </submittedName>
</protein>
<evidence type="ECO:0000256" key="1">
    <source>
        <dbReference type="SAM" id="MobiDB-lite"/>
    </source>
</evidence>
<feature type="compositionally biased region" description="Low complexity" evidence="1">
    <location>
        <begin position="112"/>
        <end position="136"/>
    </location>
</feature>
<comment type="caution">
    <text evidence="2">The sequence shown here is derived from an EMBL/GenBank/DDBJ whole genome shotgun (WGS) entry which is preliminary data.</text>
</comment>
<feature type="compositionally biased region" description="Basic and acidic residues" evidence="1">
    <location>
        <begin position="216"/>
        <end position="232"/>
    </location>
</feature>
<keyword evidence="3" id="KW-1185">Reference proteome</keyword>
<reference evidence="2" key="2">
    <citation type="submission" date="2023-06" db="EMBL/GenBank/DDBJ databases">
        <authorList>
            <person name="Kobayashi Y."/>
            <person name="Kayamori A."/>
            <person name="Aoki K."/>
            <person name="Shiwa Y."/>
            <person name="Fujita N."/>
            <person name="Sugita T."/>
            <person name="Iwasaki W."/>
            <person name="Tanaka N."/>
            <person name="Takashima M."/>
        </authorList>
    </citation>
    <scope>NUCLEOTIDE SEQUENCE</scope>
    <source>
        <strain evidence="2">HIS016</strain>
    </source>
</reference>
<reference evidence="2" key="1">
    <citation type="journal article" date="2023" name="BMC Genomics">
        <title>Chromosome-level genome assemblies of Cutaneotrichosporon spp. (Trichosporonales, Basidiomycota) reveal imbalanced evolution between nucleotide sequences and chromosome synteny.</title>
        <authorList>
            <person name="Kobayashi Y."/>
            <person name="Kayamori A."/>
            <person name="Aoki K."/>
            <person name="Shiwa Y."/>
            <person name="Matsutani M."/>
            <person name="Fujita N."/>
            <person name="Sugita T."/>
            <person name="Iwasaki W."/>
            <person name="Tanaka N."/>
            <person name="Takashima M."/>
        </authorList>
    </citation>
    <scope>NUCLEOTIDE SEQUENCE</scope>
    <source>
        <strain evidence="2">HIS016</strain>
    </source>
</reference>